<protein>
    <submittedName>
        <fullName evidence="4">Putative dehydrogenase</fullName>
    </submittedName>
</protein>
<keyword evidence="1" id="KW-0732">Signal</keyword>
<dbReference type="Pfam" id="PF22725">
    <property type="entry name" value="GFO_IDH_MocA_C3"/>
    <property type="match status" value="1"/>
</dbReference>
<reference evidence="4 5" key="1">
    <citation type="submission" date="2020-08" db="EMBL/GenBank/DDBJ databases">
        <title>Genomic Encyclopedia of Type Strains, Phase IV (KMG-IV): sequencing the most valuable type-strain genomes for metagenomic binning, comparative biology and taxonomic classification.</title>
        <authorList>
            <person name="Goeker M."/>
        </authorList>
    </citation>
    <scope>NUCLEOTIDE SEQUENCE [LARGE SCALE GENOMIC DNA]</scope>
    <source>
        <strain evidence="4 5">YC6886</strain>
    </source>
</reference>
<dbReference type="AlphaFoldDB" id="A0A840V3J2"/>
<dbReference type="Gene3D" id="3.30.360.10">
    <property type="entry name" value="Dihydrodipicolinate Reductase, domain 2"/>
    <property type="match status" value="1"/>
</dbReference>
<gene>
    <name evidence="4" type="ORF">HNR46_002811</name>
</gene>
<proteinExistence type="predicted"/>
<dbReference type="GO" id="GO:0000166">
    <property type="term" value="F:nucleotide binding"/>
    <property type="evidence" value="ECO:0007669"/>
    <property type="project" value="InterPro"/>
</dbReference>
<evidence type="ECO:0000259" key="3">
    <source>
        <dbReference type="Pfam" id="PF22725"/>
    </source>
</evidence>
<dbReference type="Pfam" id="PF01408">
    <property type="entry name" value="GFO_IDH_MocA"/>
    <property type="match status" value="1"/>
</dbReference>
<dbReference type="Proteomes" id="UP000557717">
    <property type="component" value="Unassembled WGS sequence"/>
</dbReference>
<dbReference type="PANTHER" id="PTHR43818:SF5">
    <property type="entry name" value="OXIDOREDUCTASE FAMILY PROTEIN"/>
    <property type="match status" value="1"/>
</dbReference>
<dbReference type="InterPro" id="IPR050463">
    <property type="entry name" value="Gfo/Idh/MocA_oxidrdct_glycsds"/>
</dbReference>
<dbReference type="SUPFAM" id="SSF55347">
    <property type="entry name" value="Glyceraldehyde-3-phosphate dehydrogenase-like, C-terminal domain"/>
    <property type="match status" value="1"/>
</dbReference>
<dbReference type="RefSeq" id="WP_184019703.1">
    <property type="nucleotide sequence ID" value="NZ_JACHFD010000013.1"/>
</dbReference>
<evidence type="ECO:0000259" key="2">
    <source>
        <dbReference type="Pfam" id="PF01408"/>
    </source>
</evidence>
<dbReference type="PROSITE" id="PS51318">
    <property type="entry name" value="TAT"/>
    <property type="match status" value="1"/>
</dbReference>
<keyword evidence="5" id="KW-1185">Reference proteome</keyword>
<dbReference type="InterPro" id="IPR006311">
    <property type="entry name" value="TAT_signal"/>
</dbReference>
<dbReference type="InterPro" id="IPR036291">
    <property type="entry name" value="NAD(P)-bd_dom_sf"/>
</dbReference>
<organism evidence="4 5">
    <name type="scientific">Haloferula luteola</name>
    <dbReference type="NCBI Taxonomy" id="595692"/>
    <lineage>
        <taxon>Bacteria</taxon>
        <taxon>Pseudomonadati</taxon>
        <taxon>Verrucomicrobiota</taxon>
        <taxon>Verrucomicrobiia</taxon>
        <taxon>Verrucomicrobiales</taxon>
        <taxon>Verrucomicrobiaceae</taxon>
        <taxon>Haloferula</taxon>
    </lineage>
</organism>
<evidence type="ECO:0000313" key="4">
    <source>
        <dbReference type="EMBL" id="MBB5352565.1"/>
    </source>
</evidence>
<dbReference type="InterPro" id="IPR000683">
    <property type="entry name" value="Gfo/Idh/MocA-like_OxRdtase_N"/>
</dbReference>
<dbReference type="InterPro" id="IPR055170">
    <property type="entry name" value="GFO_IDH_MocA-like_dom"/>
</dbReference>
<comment type="caution">
    <text evidence="4">The sequence shown here is derived from an EMBL/GenBank/DDBJ whole genome shotgun (WGS) entry which is preliminary data.</text>
</comment>
<name>A0A840V3J2_9BACT</name>
<evidence type="ECO:0000313" key="5">
    <source>
        <dbReference type="Proteomes" id="UP000557717"/>
    </source>
</evidence>
<feature type="chain" id="PRO_5032792139" evidence="1">
    <location>
        <begin position="30"/>
        <end position="421"/>
    </location>
</feature>
<feature type="domain" description="GFO/IDH/MocA-like oxidoreductase" evidence="3">
    <location>
        <begin position="181"/>
        <end position="297"/>
    </location>
</feature>
<feature type="signal peptide" evidence="1">
    <location>
        <begin position="1"/>
        <end position="29"/>
    </location>
</feature>
<dbReference type="Gene3D" id="3.40.50.720">
    <property type="entry name" value="NAD(P)-binding Rossmann-like Domain"/>
    <property type="match status" value="1"/>
</dbReference>
<sequence>MNPNFSRRHFLKQGSLVSAALAASPQLFAQVAGSAPEIKVALVGCGGRGNGALNDFLEACKILKLSPKVVATADAFPENAKRTAEAHGVPADQVFSGYDAYQKAFKTDCNFVLLATPPAFRPVHFAAAVAAGKNVFMEKPVAVDPGGCRSVIETGKLAASKGLGVVAGTQRRHQLGYLVNKAKIDAGAIGPIRGGLIQWNDRVPWIRDREEGWSDTEYLTRNWLNFVELSGDHIVEQHVHQIDVACWFLGRLPVSALGFGGRARRRTGNQFDFFSIDFDFGDEVHIHSQCRQMSGVYNRVGETFTGATGSCYGGGKMAGTEVTIPEIKVDTENSMVQEHVDLLRSVLEEKPLNDAQRIAEVTAVAIMGRISAYTGQMVRWVDIMKNEKSPFFGLSMNPAAADFEKGPITLPAEAPPIPGDA</sequence>
<feature type="domain" description="Gfo/Idh/MocA-like oxidoreductase N-terminal" evidence="2">
    <location>
        <begin position="38"/>
        <end position="154"/>
    </location>
</feature>
<dbReference type="PANTHER" id="PTHR43818">
    <property type="entry name" value="BCDNA.GH03377"/>
    <property type="match status" value="1"/>
</dbReference>
<accession>A0A840V3J2</accession>
<dbReference type="EMBL" id="JACHFD010000013">
    <property type="protein sequence ID" value="MBB5352565.1"/>
    <property type="molecule type" value="Genomic_DNA"/>
</dbReference>
<evidence type="ECO:0000256" key="1">
    <source>
        <dbReference type="SAM" id="SignalP"/>
    </source>
</evidence>
<dbReference type="SUPFAM" id="SSF51735">
    <property type="entry name" value="NAD(P)-binding Rossmann-fold domains"/>
    <property type="match status" value="1"/>
</dbReference>